<dbReference type="InterPro" id="IPR008162">
    <property type="entry name" value="Pyrophosphatase"/>
</dbReference>
<dbReference type="EMBL" id="CAJFCJ010000007">
    <property type="protein sequence ID" value="CAD5116869.1"/>
    <property type="molecule type" value="Genomic_DNA"/>
</dbReference>
<dbReference type="PANTHER" id="PTHR10286">
    <property type="entry name" value="INORGANIC PYROPHOSPHATASE"/>
    <property type="match status" value="1"/>
</dbReference>
<name>A0A7I8VKQ5_9ANNE</name>
<dbReference type="InterPro" id="IPR036649">
    <property type="entry name" value="Pyrophosphatase_sf"/>
</dbReference>
<comment type="similarity">
    <text evidence="3">Belongs to the PPase family.</text>
</comment>
<comment type="subcellular location">
    <subcellularLocation>
        <location evidence="2">Cytoplasm</location>
    </subcellularLocation>
</comment>
<accession>A0A7I8VKQ5</accession>
<evidence type="ECO:0000256" key="7">
    <source>
        <dbReference type="ARBA" id="ARBA00022801"/>
    </source>
</evidence>
<dbReference type="GO" id="GO:0005737">
    <property type="term" value="C:cytoplasm"/>
    <property type="evidence" value="ECO:0007669"/>
    <property type="project" value="UniProtKB-SubCell"/>
</dbReference>
<dbReference type="SUPFAM" id="SSF50324">
    <property type="entry name" value="Inorganic pyrophosphatase"/>
    <property type="match status" value="1"/>
</dbReference>
<dbReference type="PROSITE" id="PS00387">
    <property type="entry name" value="PPASE"/>
    <property type="match status" value="1"/>
</dbReference>
<dbReference type="FunFam" id="3.90.80.10:FF:000004">
    <property type="entry name" value="Inorganic pyrophosphatase"/>
    <property type="match status" value="1"/>
</dbReference>
<keyword evidence="5" id="KW-0963">Cytoplasm</keyword>
<dbReference type="Pfam" id="PF00719">
    <property type="entry name" value="Pyrophosphatase"/>
    <property type="match status" value="1"/>
</dbReference>
<keyword evidence="12" id="KW-1185">Reference proteome</keyword>
<proteinExistence type="inferred from homology"/>
<evidence type="ECO:0000256" key="10">
    <source>
        <dbReference type="ARBA" id="ARBA00040300"/>
    </source>
</evidence>
<evidence type="ECO:0000256" key="1">
    <source>
        <dbReference type="ARBA" id="ARBA00001946"/>
    </source>
</evidence>
<evidence type="ECO:0000256" key="5">
    <source>
        <dbReference type="ARBA" id="ARBA00022490"/>
    </source>
</evidence>
<keyword evidence="7" id="KW-0378">Hydrolase</keyword>
<dbReference type="GO" id="GO:0006796">
    <property type="term" value="P:phosphate-containing compound metabolic process"/>
    <property type="evidence" value="ECO:0007669"/>
    <property type="project" value="InterPro"/>
</dbReference>
<keyword evidence="8" id="KW-0460">Magnesium</keyword>
<protein>
    <recommendedName>
        <fullName evidence="10">Inorganic pyrophosphatase</fullName>
        <ecNumber evidence="4">3.6.1.1</ecNumber>
    </recommendedName>
    <alternativeName>
        <fullName evidence="9">Pyrophosphate phospho-hydrolase</fullName>
    </alternativeName>
</protein>
<reference evidence="11 12" key="1">
    <citation type="submission" date="2020-08" db="EMBL/GenBank/DDBJ databases">
        <authorList>
            <person name="Hejnol A."/>
        </authorList>
    </citation>
    <scope>NUCLEOTIDE SEQUENCE [LARGE SCALE GENOMIC DNA]</scope>
</reference>
<evidence type="ECO:0000256" key="6">
    <source>
        <dbReference type="ARBA" id="ARBA00022723"/>
    </source>
</evidence>
<evidence type="ECO:0000256" key="8">
    <source>
        <dbReference type="ARBA" id="ARBA00022842"/>
    </source>
</evidence>
<comment type="cofactor">
    <cofactor evidence="1">
        <name>Mg(2+)</name>
        <dbReference type="ChEBI" id="CHEBI:18420"/>
    </cofactor>
</comment>
<evidence type="ECO:0000313" key="12">
    <source>
        <dbReference type="Proteomes" id="UP000549394"/>
    </source>
</evidence>
<gene>
    <name evidence="11" type="ORF">DGYR_LOCUS5455</name>
</gene>
<evidence type="ECO:0000313" key="11">
    <source>
        <dbReference type="EMBL" id="CAD5116869.1"/>
    </source>
</evidence>
<evidence type="ECO:0000256" key="3">
    <source>
        <dbReference type="ARBA" id="ARBA00006220"/>
    </source>
</evidence>
<dbReference type="GO" id="GO:0000287">
    <property type="term" value="F:magnesium ion binding"/>
    <property type="evidence" value="ECO:0007669"/>
    <property type="project" value="InterPro"/>
</dbReference>
<evidence type="ECO:0000256" key="9">
    <source>
        <dbReference type="ARBA" id="ARBA00032535"/>
    </source>
</evidence>
<dbReference type="Gene3D" id="3.90.80.10">
    <property type="entry name" value="Inorganic pyrophosphatase"/>
    <property type="match status" value="1"/>
</dbReference>
<sequence>MSYSIIERGKPNTLDYRVYFSGPNGVVSSFHDIPLFANKDAGEMNMIVEVPRWTNAKMEIDTKSKMNPIKQDVKKGALRYVKNCFPHHGYIWNYGALPQTWEDPNHFDERTNANGDGDPLDICEIGSKVRKLGDVVTVKILGTLAMIDENETDWKIIAIDVTDELAPKLNDISDVDKYMPGFLKATYEWFMIYKVPDGKPRNTFAFEGEFKNKEFALEIIKETHVQWQKLLAQQCDACGLACENVSVAGSPYRVSHEEAKQVVESQPELGSPEALPQSMHKWYYIPRVEENDKKDE</sequence>
<dbReference type="EC" id="3.6.1.1" evidence="4"/>
<comment type="caution">
    <text evidence="11">The sequence shown here is derived from an EMBL/GenBank/DDBJ whole genome shotgun (WGS) entry which is preliminary data.</text>
</comment>
<dbReference type="OrthoDB" id="1608002at2759"/>
<dbReference type="AlphaFoldDB" id="A0A7I8VKQ5"/>
<dbReference type="CDD" id="cd00412">
    <property type="entry name" value="pyrophosphatase"/>
    <property type="match status" value="1"/>
</dbReference>
<evidence type="ECO:0000256" key="4">
    <source>
        <dbReference type="ARBA" id="ARBA00012146"/>
    </source>
</evidence>
<dbReference type="GO" id="GO:0004427">
    <property type="term" value="F:inorganic diphosphate phosphatase activity"/>
    <property type="evidence" value="ECO:0007669"/>
    <property type="project" value="UniProtKB-EC"/>
</dbReference>
<evidence type="ECO:0000256" key="2">
    <source>
        <dbReference type="ARBA" id="ARBA00004496"/>
    </source>
</evidence>
<dbReference type="Proteomes" id="UP000549394">
    <property type="component" value="Unassembled WGS sequence"/>
</dbReference>
<organism evidence="11 12">
    <name type="scientific">Dimorphilus gyrociliatus</name>
    <dbReference type="NCBI Taxonomy" id="2664684"/>
    <lineage>
        <taxon>Eukaryota</taxon>
        <taxon>Metazoa</taxon>
        <taxon>Spiralia</taxon>
        <taxon>Lophotrochozoa</taxon>
        <taxon>Annelida</taxon>
        <taxon>Polychaeta</taxon>
        <taxon>Polychaeta incertae sedis</taxon>
        <taxon>Dinophilidae</taxon>
        <taxon>Dimorphilus</taxon>
    </lineage>
</organism>
<keyword evidence="6" id="KW-0479">Metal-binding</keyword>